<dbReference type="InterPro" id="IPR028098">
    <property type="entry name" value="Glyco_trans_4-like_N"/>
</dbReference>
<evidence type="ECO:0000256" key="2">
    <source>
        <dbReference type="ARBA" id="ARBA00022679"/>
    </source>
</evidence>
<dbReference type="Proteomes" id="UP001238603">
    <property type="component" value="Unassembled WGS sequence"/>
</dbReference>
<organism evidence="5 6">
    <name type="scientific">Roseateles subflavus</name>
    <dbReference type="NCBI Taxonomy" id="3053353"/>
    <lineage>
        <taxon>Bacteria</taxon>
        <taxon>Pseudomonadati</taxon>
        <taxon>Pseudomonadota</taxon>
        <taxon>Betaproteobacteria</taxon>
        <taxon>Burkholderiales</taxon>
        <taxon>Sphaerotilaceae</taxon>
        <taxon>Roseateles</taxon>
    </lineage>
</organism>
<feature type="domain" description="Glycosyltransferase subfamily 4-like N-terminal" evidence="4">
    <location>
        <begin position="72"/>
        <end position="205"/>
    </location>
</feature>
<dbReference type="Pfam" id="PF13439">
    <property type="entry name" value="Glyco_transf_4"/>
    <property type="match status" value="1"/>
</dbReference>
<proteinExistence type="predicted"/>
<feature type="domain" description="Glycosyl transferase family 1" evidence="3">
    <location>
        <begin position="212"/>
        <end position="377"/>
    </location>
</feature>
<accession>A0ABT7LM99</accession>
<keyword evidence="2" id="KW-0808">Transferase</keyword>
<evidence type="ECO:0000313" key="6">
    <source>
        <dbReference type="Proteomes" id="UP001238603"/>
    </source>
</evidence>
<dbReference type="Pfam" id="PF00534">
    <property type="entry name" value="Glycos_transf_1"/>
    <property type="match status" value="1"/>
</dbReference>
<dbReference type="PANTHER" id="PTHR12526:SF510">
    <property type="entry name" value="D-INOSITOL 3-PHOSPHATE GLYCOSYLTRANSFERASE"/>
    <property type="match status" value="1"/>
</dbReference>
<keyword evidence="6" id="KW-1185">Reference proteome</keyword>
<keyword evidence="1" id="KW-0328">Glycosyltransferase</keyword>
<comment type="caution">
    <text evidence="5">The sequence shown here is derived from an EMBL/GenBank/DDBJ whole genome shotgun (WGS) entry which is preliminary data.</text>
</comment>
<dbReference type="EMBL" id="JASVDS010000006">
    <property type="protein sequence ID" value="MDL5033992.1"/>
    <property type="molecule type" value="Genomic_DNA"/>
</dbReference>
<name>A0ABT7LM99_9BURK</name>
<dbReference type="Gene3D" id="3.40.50.2000">
    <property type="entry name" value="Glycogen Phosphorylase B"/>
    <property type="match status" value="2"/>
</dbReference>
<evidence type="ECO:0000256" key="1">
    <source>
        <dbReference type="ARBA" id="ARBA00022676"/>
    </source>
</evidence>
<reference evidence="5 6" key="1">
    <citation type="submission" date="2023-06" db="EMBL/GenBank/DDBJ databases">
        <title>Pelomonas sp. APW6 16S ribosomal RNA gene genome sequencing and assembly.</title>
        <authorList>
            <person name="Woo H."/>
        </authorList>
    </citation>
    <scope>NUCLEOTIDE SEQUENCE [LARGE SCALE GENOMIC DNA]</scope>
    <source>
        <strain evidence="5 6">APW6</strain>
    </source>
</reference>
<dbReference type="RefSeq" id="WP_285984069.1">
    <property type="nucleotide sequence ID" value="NZ_JASVDS010000006.1"/>
</dbReference>
<gene>
    <name evidence="5" type="ORF">QRD43_18955</name>
</gene>
<dbReference type="InterPro" id="IPR001296">
    <property type="entry name" value="Glyco_trans_1"/>
</dbReference>
<evidence type="ECO:0000313" key="5">
    <source>
        <dbReference type="EMBL" id="MDL5033992.1"/>
    </source>
</evidence>
<dbReference type="SUPFAM" id="SSF53756">
    <property type="entry name" value="UDP-Glycosyltransferase/glycogen phosphorylase"/>
    <property type="match status" value="1"/>
</dbReference>
<protein>
    <submittedName>
        <fullName evidence="5">Glycosyltransferase family 4 protein</fullName>
    </submittedName>
</protein>
<evidence type="ECO:0000259" key="4">
    <source>
        <dbReference type="Pfam" id="PF13439"/>
    </source>
</evidence>
<sequence length="409" mass="45442">MDRPLRTLLFSTLYPSPSRPGHGIFVETRLRELLKAGKVEAKVLAPVPWFPSSNPRFGAWAKMAATPRQAVHNGIEVRYPRYLLPPKVGMNIAPHVLALRSALAIRRWMREGLEFDVIDAHYYYPDGVAAAWLARLFDKPLTITARGSDLNLFPTFPWPRRLIQGAARQADASIGVCADLMERLHELGEPREKLHVFRNGVDLQRFRPLDQAQMRRELGLEGAPLMVSVGHLVPLKGHDLCVEALAQLLPRFPQARLVIIGEGVDRPRIEATIRRLGVQDHVRMTGALPNTELLRWYSAADMLLLASSREGWANVLLEAMACGAPVAATPVGGSPELVQGDVAGRLIPSRDGAGIAEAVTSLWLAHPGREAVRRYAEDFSWDATSEQQYQLFRRLVEAHEARSPARSAS</sequence>
<dbReference type="PANTHER" id="PTHR12526">
    <property type="entry name" value="GLYCOSYLTRANSFERASE"/>
    <property type="match status" value="1"/>
</dbReference>
<evidence type="ECO:0000259" key="3">
    <source>
        <dbReference type="Pfam" id="PF00534"/>
    </source>
</evidence>
<dbReference type="CDD" id="cd03798">
    <property type="entry name" value="GT4_WlbH-like"/>
    <property type="match status" value="1"/>
</dbReference>